<dbReference type="RefSeq" id="XP_030845115.1">
    <property type="nucleotide sequence ID" value="XM_030989255.1"/>
</dbReference>
<dbReference type="EnsemblMetazoa" id="XM_030989255">
    <property type="protein sequence ID" value="XP_030845115"/>
    <property type="gene ID" value="LOC105440960"/>
</dbReference>
<dbReference type="SMART" id="SM00360">
    <property type="entry name" value="RRM"/>
    <property type="match status" value="1"/>
</dbReference>
<keyword evidence="2" id="KW-0472">Membrane</keyword>
<feature type="domain" description="RRM" evidence="3">
    <location>
        <begin position="3"/>
        <end position="77"/>
    </location>
</feature>
<dbReference type="PANTHER" id="PTHR48038">
    <property type="entry name" value="RIBONUCLEOPROTEIN RB97D"/>
    <property type="match status" value="1"/>
</dbReference>
<evidence type="ECO:0000313" key="4">
    <source>
        <dbReference type="EnsemblMetazoa" id="XP_030845115"/>
    </source>
</evidence>
<evidence type="ECO:0000256" key="2">
    <source>
        <dbReference type="SAM" id="Phobius"/>
    </source>
</evidence>
<feature type="transmembrane region" description="Helical" evidence="2">
    <location>
        <begin position="82"/>
        <end position="104"/>
    </location>
</feature>
<dbReference type="GO" id="GO:0003723">
    <property type="term" value="F:RNA binding"/>
    <property type="evidence" value="ECO:0007669"/>
    <property type="project" value="UniProtKB-UniRule"/>
</dbReference>
<dbReference type="InterPro" id="IPR035979">
    <property type="entry name" value="RBD_domain_sf"/>
</dbReference>
<dbReference type="AlphaFoldDB" id="A0A7M7P7T9"/>
<protein>
    <recommendedName>
        <fullName evidence="3">RRM domain-containing protein</fullName>
    </recommendedName>
</protein>
<keyword evidence="5" id="KW-1185">Reference proteome</keyword>
<dbReference type="InterPro" id="IPR000504">
    <property type="entry name" value="RRM_dom"/>
</dbReference>
<dbReference type="PANTHER" id="PTHR48038:SF1">
    <property type="entry name" value="RIBONUCLEOPROTEIN RB97D"/>
    <property type="match status" value="1"/>
</dbReference>
<dbReference type="PROSITE" id="PS50102">
    <property type="entry name" value="RRM"/>
    <property type="match status" value="1"/>
</dbReference>
<dbReference type="SUPFAM" id="SSF54928">
    <property type="entry name" value="RNA-binding domain, RBD"/>
    <property type="match status" value="1"/>
</dbReference>
<dbReference type="Pfam" id="PF00076">
    <property type="entry name" value="RRM_1"/>
    <property type="match status" value="1"/>
</dbReference>
<proteinExistence type="predicted"/>
<keyword evidence="1" id="KW-0694">RNA-binding</keyword>
<reference evidence="5" key="1">
    <citation type="submission" date="2015-02" db="EMBL/GenBank/DDBJ databases">
        <title>Genome sequencing for Strongylocentrotus purpuratus.</title>
        <authorList>
            <person name="Murali S."/>
            <person name="Liu Y."/>
            <person name="Vee V."/>
            <person name="English A."/>
            <person name="Wang M."/>
            <person name="Skinner E."/>
            <person name="Han Y."/>
            <person name="Muzny D.M."/>
            <person name="Worley K.C."/>
            <person name="Gibbs R.A."/>
        </authorList>
    </citation>
    <scope>NUCLEOTIDE SEQUENCE</scope>
</reference>
<dbReference type="InParanoid" id="A0A7M7P7T9"/>
<organism evidence="4 5">
    <name type="scientific">Strongylocentrotus purpuratus</name>
    <name type="common">Purple sea urchin</name>
    <dbReference type="NCBI Taxonomy" id="7668"/>
    <lineage>
        <taxon>Eukaryota</taxon>
        <taxon>Metazoa</taxon>
        <taxon>Echinodermata</taxon>
        <taxon>Eleutherozoa</taxon>
        <taxon>Echinozoa</taxon>
        <taxon>Echinoidea</taxon>
        <taxon>Euechinoidea</taxon>
        <taxon>Echinacea</taxon>
        <taxon>Camarodonta</taxon>
        <taxon>Echinidea</taxon>
        <taxon>Strongylocentrotidae</taxon>
        <taxon>Strongylocentrotus</taxon>
    </lineage>
</organism>
<dbReference type="OrthoDB" id="1099063at2759"/>
<evidence type="ECO:0000256" key="1">
    <source>
        <dbReference type="PROSITE-ProRule" id="PRU00176"/>
    </source>
</evidence>
<dbReference type="KEGG" id="spu:105440960"/>
<dbReference type="Gene3D" id="3.30.70.330">
    <property type="match status" value="1"/>
</dbReference>
<name>A0A7M7P7T9_STRPU</name>
<keyword evidence="2" id="KW-1133">Transmembrane helix</keyword>
<keyword evidence="2" id="KW-0812">Transmembrane</keyword>
<sequence>MPDHLFIGRLSLNTRMRDILAIFERYGRITRIDLKFGTEWAYAFVNYANQRDAEDAIEHENRREVNGQRIVVKWANGQRWRFLGFSSELTISVIIMILVLLYYYCFY</sequence>
<dbReference type="GeneID" id="105440960"/>
<reference evidence="4" key="2">
    <citation type="submission" date="2021-01" db="UniProtKB">
        <authorList>
            <consortium name="EnsemblMetazoa"/>
        </authorList>
    </citation>
    <scope>IDENTIFICATION</scope>
</reference>
<evidence type="ECO:0000259" key="3">
    <source>
        <dbReference type="PROSITE" id="PS50102"/>
    </source>
</evidence>
<dbReference type="InterPro" id="IPR012677">
    <property type="entry name" value="Nucleotide-bd_a/b_plait_sf"/>
</dbReference>
<dbReference type="Proteomes" id="UP000007110">
    <property type="component" value="Unassembled WGS sequence"/>
</dbReference>
<evidence type="ECO:0000313" key="5">
    <source>
        <dbReference type="Proteomes" id="UP000007110"/>
    </source>
</evidence>
<accession>A0A7M7P7T9</accession>